<dbReference type="InterPro" id="IPR011527">
    <property type="entry name" value="ABC1_TM_dom"/>
</dbReference>
<dbReference type="SMART" id="SM00382">
    <property type="entry name" value="AAA"/>
    <property type="match status" value="2"/>
</dbReference>
<protein>
    <submittedName>
        <fullName evidence="13">Uncharacterized protein</fullName>
    </submittedName>
</protein>
<dbReference type="InterPro" id="IPR003593">
    <property type="entry name" value="AAA+_ATPase"/>
</dbReference>
<keyword evidence="6" id="KW-0067">ATP-binding</keyword>
<keyword evidence="3" id="KW-0813">Transport</keyword>
<evidence type="ECO:0000256" key="8">
    <source>
        <dbReference type="ARBA" id="ARBA00023136"/>
    </source>
</evidence>
<dbReference type="SUPFAM" id="SSF52540">
    <property type="entry name" value="P-loop containing nucleoside triphosphate hydrolases"/>
    <property type="match status" value="2"/>
</dbReference>
<dbReference type="Proteomes" id="UP001159405">
    <property type="component" value="Unassembled WGS sequence"/>
</dbReference>
<feature type="transmembrane region" description="Helical" evidence="10">
    <location>
        <begin position="328"/>
        <end position="350"/>
    </location>
</feature>
<comment type="subcellular location">
    <subcellularLocation>
        <location evidence="1">Membrane</location>
        <topology evidence="1">Multi-pass membrane protein</topology>
    </subcellularLocation>
</comment>
<dbReference type="Gene3D" id="1.20.1560.10">
    <property type="entry name" value="ABC transporter type 1, transmembrane domain"/>
    <property type="match status" value="2"/>
</dbReference>
<feature type="transmembrane region" description="Helical" evidence="10">
    <location>
        <begin position="104"/>
        <end position="130"/>
    </location>
</feature>
<dbReference type="CDD" id="cd03244">
    <property type="entry name" value="ABCC_MRP_domain2"/>
    <property type="match status" value="1"/>
</dbReference>
<organism evidence="13 14">
    <name type="scientific">Porites lobata</name>
    <dbReference type="NCBI Taxonomy" id="104759"/>
    <lineage>
        <taxon>Eukaryota</taxon>
        <taxon>Metazoa</taxon>
        <taxon>Cnidaria</taxon>
        <taxon>Anthozoa</taxon>
        <taxon>Hexacorallia</taxon>
        <taxon>Scleractinia</taxon>
        <taxon>Fungiina</taxon>
        <taxon>Poritidae</taxon>
        <taxon>Porites</taxon>
    </lineage>
</organism>
<feature type="transmembrane region" description="Helical" evidence="10">
    <location>
        <begin position="956"/>
        <end position="976"/>
    </location>
</feature>
<feature type="transmembrane region" description="Helical" evidence="10">
    <location>
        <begin position="869"/>
        <end position="891"/>
    </location>
</feature>
<name>A0ABN8RFM5_9CNID</name>
<dbReference type="CDD" id="cd03250">
    <property type="entry name" value="ABCC_MRP_domain1"/>
    <property type="match status" value="1"/>
</dbReference>
<feature type="compositionally biased region" description="Polar residues" evidence="9">
    <location>
        <begin position="682"/>
        <end position="700"/>
    </location>
</feature>
<reference evidence="13 14" key="1">
    <citation type="submission" date="2022-05" db="EMBL/GenBank/DDBJ databases">
        <authorList>
            <consortium name="Genoscope - CEA"/>
            <person name="William W."/>
        </authorList>
    </citation>
    <scope>NUCLEOTIDE SEQUENCE [LARGE SCALE GENOMIC DNA]</scope>
</reference>
<dbReference type="PANTHER" id="PTHR24223:SF456">
    <property type="entry name" value="MULTIDRUG RESISTANCE-ASSOCIATED PROTEIN LETHAL(2)03659"/>
    <property type="match status" value="1"/>
</dbReference>
<evidence type="ECO:0000256" key="1">
    <source>
        <dbReference type="ARBA" id="ARBA00004141"/>
    </source>
</evidence>
<proteinExistence type="inferred from homology"/>
<feature type="domain" description="ABC transmembrane type-1" evidence="12">
    <location>
        <begin position="106"/>
        <end position="377"/>
    </location>
</feature>
<evidence type="ECO:0000256" key="9">
    <source>
        <dbReference type="SAM" id="MobiDB-lite"/>
    </source>
</evidence>
<dbReference type="Pfam" id="PF00005">
    <property type="entry name" value="ABC_tran"/>
    <property type="match status" value="2"/>
</dbReference>
<evidence type="ECO:0000259" key="12">
    <source>
        <dbReference type="PROSITE" id="PS50929"/>
    </source>
</evidence>
<dbReference type="PANTHER" id="PTHR24223">
    <property type="entry name" value="ATP-BINDING CASSETTE SUB-FAMILY C"/>
    <property type="match status" value="1"/>
</dbReference>
<dbReference type="Gene3D" id="3.40.50.300">
    <property type="entry name" value="P-loop containing nucleotide triphosphate hydrolases"/>
    <property type="match status" value="2"/>
</dbReference>
<feature type="transmembrane region" description="Helical" evidence="10">
    <location>
        <begin position="142"/>
        <end position="161"/>
    </location>
</feature>
<keyword evidence="7 10" id="KW-1133">Transmembrane helix</keyword>
<keyword evidence="14" id="KW-1185">Reference proteome</keyword>
<dbReference type="InterPro" id="IPR003439">
    <property type="entry name" value="ABC_transporter-like_ATP-bd"/>
</dbReference>
<evidence type="ECO:0000256" key="5">
    <source>
        <dbReference type="ARBA" id="ARBA00022741"/>
    </source>
</evidence>
<dbReference type="InterPro" id="IPR027417">
    <property type="entry name" value="P-loop_NTPase"/>
</dbReference>
<feature type="domain" description="ABC transporter" evidence="11">
    <location>
        <begin position="450"/>
        <end position="673"/>
    </location>
</feature>
<dbReference type="PROSITE" id="PS50929">
    <property type="entry name" value="ABC_TM1F"/>
    <property type="match status" value="2"/>
</dbReference>
<feature type="transmembrane region" description="Helical" evidence="10">
    <location>
        <begin position="356"/>
        <end position="375"/>
    </location>
</feature>
<keyword evidence="8 10" id="KW-0472">Membrane</keyword>
<evidence type="ECO:0000256" key="7">
    <source>
        <dbReference type="ARBA" id="ARBA00022989"/>
    </source>
</evidence>
<accession>A0ABN8RFM5</accession>
<evidence type="ECO:0000256" key="10">
    <source>
        <dbReference type="SAM" id="Phobius"/>
    </source>
</evidence>
<feature type="region of interest" description="Disordered" evidence="9">
    <location>
        <begin position="682"/>
        <end position="711"/>
    </location>
</feature>
<dbReference type="CDD" id="cd18579">
    <property type="entry name" value="ABC_6TM_ABCC_D1"/>
    <property type="match status" value="1"/>
</dbReference>
<evidence type="ECO:0000256" key="4">
    <source>
        <dbReference type="ARBA" id="ARBA00022692"/>
    </source>
</evidence>
<evidence type="ECO:0000256" key="3">
    <source>
        <dbReference type="ARBA" id="ARBA00022448"/>
    </source>
</evidence>
<keyword evidence="4 10" id="KW-0812">Transmembrane</keyword>
<dbReference type="PROSITE" id="PS50893">
    <property type="entry name" value="ABC_TRANSPORTER_2"/>
    <property type="match status" value="2"/>
</dbReference>
<dbReference type="InterPro" id="IPR044746">
    <property type="entry name" value="ABCC_6TM_D1"/>
</dbReference>
<dbReference type="InterPro" id="IPR050173">
    <property type="entry name" value="ABC_transporter_C-like"/>
</dbReference>
<gene>
    <name evidence="13" type="ORF">PLOB_00018444</name>
</gene>
<sequence>MAKKGEYDGLDSDTMRSCKENPTRNAGIFSVLFYRWVGELVAIGNKRPIEDDDLFPLLDEDKTETSAEKLKRTWGEENEKRASTTDRKGYRLFRALIRMFHWSYPLFVVSTALLAGVCNVLQCVFLSFLLTQFVKSSSSDRWLTYIYAAGICLSSLVRVIATQQWKFHAYLIALRWKSGTVAIIYEKVLSLNQEDLLNVSSGWIINLVAGDLQRFELSAHSFVDLAEAVLEVTGISCLMMYLFGWKPLSGVGFMVILAMYYAVTGQISLKLRTKISHVADLRVDMMNSILSGIRSVKMYAWEGSFMEKVKRLRRIEINLIRMKTVIGAIYWSLFFSGPLIATFFSLVTLAATRTELTAYSTFMIVSLISALRTTVTWNIAKPVGILADFAAALARIQEFLEFKNKKTHKYLKDAFGDEIREREISSKTNYSGFDDVNESVTRSSSKDVALLLKNVACSWTGTWNKLTLKWLNLSVENGDLVFITGPVGCGKSSFLYAILKEISLLSGSVSCHGKIAWVGQQPWVFAGTVRENILFGEKFDPQRYLSTIEACDLIKDFQRFPDGDMTLVGERGIVLSGGQRARVELARAVYSNADIYLLDDPLSAVDAKVGQHVFETCVHGLLRKKTRIMVTHNLQVQRDADDIVLMKEGTILERVNFMSLWKSDMGLNEIETYTDKKKKINTAQESTLPPNKSGDQTTVDGESGMENAEEDREVGSISWKLYWHYIRAGTGAILAGVMFAFFLLVQASLVLPDWWLLQLTSRSHDPRSQSQDFFIYGYLVGAAFLLSTARAATFLFALINSSMNLHNLMLSAVVKAPVLFFDTNPVGRVLNRFSRDINIMEELLPEVFLMACGVALLCIGAIILQSVLIPWIILPAFPLMVIFALIGRYYLNPSRDLRRLEGINRSPVLSHLSNSLEGLVTIRTYNKESGFMEALYRYQDDHNRAWFAISAMSRWLGIRLDVICVTFASFVVYIAIITQSEAGIAALSIVYALQFAVDTSQYVVRMWSETENYMTSVERVVKYSQIEQEPGYQNQRQPPEHWPQYGQVQIKDLELVYYHGGPKILQGVTFTINPHEKIGVVGRTGAGKSSLIAALFRMPQPTGYVIIDDVNVSDVNIQSSRRAMAVITQNPVLFTGTLRMNLDPFEEHEDKEIWNALKDASLGAMAKNLPLQLNQLVKESGSNFSTGERQLLCLARALLRKNKIIVMDEATANVDHKTDQLIQETIRTKFKCCTVITVAHRLNTIMDYDRILVLDHGRVVEYDKPEILLQNEEGHFAKLCRKYADDNADQYQ</sequence>
<feature type="transmembrane region" description="Helical" evidence="10">
    <location>
        <begin position="250"/>
        <end position="269"/>
    </location>
</feature>
<dbReference type="InterPro" id="IPR036640">
    <property type="entry name" value="ABC1_TM_sf"/>
</dbReference>
<feature type="domain" description="ABC transmembrane type-1" evidence="12">
    <location>
        <begin position="737"/>
        <end position="1012"/>
    </location>
</feature>
<dbReference type="Pfam" id="PF00664">
    <property type="entry name" value="ABC_membrane"/>
    <property type="match status" value="2"/>
</dbReference>
<feature type="transmembrane region" description="Helical" evidence="10">
    <location>
        <begin position="843"/>
        <end position="863"/>
    </location>
</feature>
<feature type="transmembrane region" description="Helical" evidence="10">
    <location>
        <begin position="732"/>
        <end position="755"/>
    </location>
</feature>
<dbReference type="SUPFAM" id="SSF90123">
    <property type="entry name" value="ABC transporter transmembrane region"/>
    <property type="match status" value="2"/>
</dbReference>
<dbReference type="PROSITE" id="PS00211">
    <property type="entry name" value="ABC_TRANSPORTER_1"/>
    <property type="match status" value="1"/>
</dbReference>
<evidence type="ECO:0000256" key="6">
    <source>
        <dbReference type="ARBA" id="ARBA00022840"/>
    </source>
</evidence>
<comment type="similarity">
    <text evidence="2">Belongs to the ABC transporter superfamily. ABCC family. Conjugate transporter (TC 3.A.1.208) subfamily.</text>
</comment>
<feature type="transmembrane region" description="Helical" evidence="10">
    <location>
        <begin position="775"/>
        <end position="799"/>
    </location>
</feature>
<comment type="caution">
    <text evidence="13">The sequence shown here is derived from an EMBL/GenBank/DDBJ whole genome shotgun (WGS) entry which is preliminary data.</text>
</comment>
<dbReference type="InterPro" id="IPR017871">
    <property type="entry name" value="ABC_transporter-like_CS"/>
</dbReference>
<dbReference type="EMBL" id="CALNXK010000216">
    <property type="protein sequence ID" value="CAH3176724.1"/>
    <property type="molecule type" value="Genomic_DNA"/>
</dbReference>
<evidence type="ECO:0000256" key="2">
    <source>
        <dbReference type="ARBA" id="ARBA00009726"/>
    </source>
</evidence>
<feature type="domain" description="ABC transporter" evidence="11">
    <location>
        <begin position="1048"/>
        <end position="1281"/>
    </location>
</feature>
<evidence type="ECO:0000259" key="11">
    <source>
        <dbReference type="PROSITE" id="PS50893"/>
    </source>
</evidence>
<keyword evidence="5" id="KW-0547">Nucleotide-binding</keyword>
<evidence type="ECO:0000313" key="14">
    <source>
        <dbReference type="Proteomes" id="UP001159405"/>
    </source>
</evidence>
<evidence type="ECO:0000313" key="13">
    <source>
        <dbReference type="EMBL" id="CAH3176724.1"/>
    </source>
</evidence>